<protein>
    <recommendedName>
        <fullName evidence="2">mannose-1-phosphate guanylyltransferase</fullName>
        <ecNumber evidence="2">2.7.7.13</ecNumber>
    </recommendedName>
</protein>
<dbReference type="PANTHER" id="PTHR46390:SF1">
    <property type="entry name" value="MANNOSE-1-PHOSPHATE GUANYLYLTRANSFERASE"/>
    <property type="match status" value="1"/>
</dbReference>
<dbReference type="SUPFAM" id="SSF159283">
    <property type="entry name" value="Guanosine diphospho-D-mannose pyrophosphorylase/mannose-6-phosphate isomerase linker domain"/>
    <property type="match status" value="1"/>
</dbReference>
<keyword evidence="11" id="KW-1185">Reference proteome</keyword>
<evidence type="ECO:0000256" key="7">
    <source>
        <dbReference type="ARBA" id="ARBA00047343"/>
    </source>
</evidence>
<keyword evidence="6" id="KW-0342">GTP-binding</keyword>
<dbReference type="GO" id="GO:0009298">
    <property type="term" value="P:GDP-mannose biosynthetic process"/>
    <property type="evidence" value="ECO:0007669"/>
    <property type="project" value="TreeGrafter"/>
</dbReference>
<dbReference type="OrthoDB" id="9806359at2"/>
<comment type="similarity">
    <text evidence="1">Belongs to the mannose-6-phosphate isomerase type 2 family.</text>
</comment>
<comment type="caution">
    <text evidence="10">The sequence shown here is derived from an EMBL/GenBank/DDBJ whole genome shotgun (WGS) entry which is preliminary data.</text>
</comment>
<dbReference type="CDD" id="cd02509">
    <property type="entry name" value="GDP-M1P_Guanylyltransferase"/>
    <property type="match status" value="1"/>
</dbReference>
<dbReference type="PANTHER" id="PTHR46390">
    <property type="entry name" value="MANNOSE-1-PHOSPHATE GUANYLYLTRANSFERASE"/>
    <property type="match status" value="1"/>
</dbReference>
<feature type="domain" description="MannoseP isomerase/GMP-like beta-helix" evidence="9">
    <location>
        <begin position="297"/>
        <end position="351"/>
    </location>
</feature>
<dbReference type="InterPro" id="IPR051161">
    <property type="entry name" value="Mannose-6P_isomerase_type2"/>
</dbReference>
<evidence type="ECO:0000259" key="9">
    <source>
        <dbReference type="Pfam" id="PF22640"/>
    </source>
</evidence>
<dbReference type="InterPro" id="IPR005835">
    <property type="entry name" value="NTP_transferase_dom"/>
</dbReference>
<dbReference type="GO" id="GO:0005525">
    <property type="term" value="F:GTP binding"/>
    <property type="evidence" value="ECO:0007669"/>
    <property type="project" value="UniProtKB-KW"/>
</dbReference>
<proteinExistence type="inferred from homology"/>
<evidence type="ECO:0000256" key="5">
    <source>
        <dbReference type="ARBA" id="ARBA00022741"/>
    </source>
</evidence>
<evidence type="ECO:0000256" key="2">
    <source>
        <dbReference type="ARBA" id="ARBA00012387"/>
    </source>
</evidence>
<accession>A0A540VL94</accession>
<dbReference type="AlphaFoldDB" id="A0A540VL94"/>
<dbReference type="FunFam" id="3.90.550.10:FF:000046">
    <property type="entry name" value="Mannose-1-phosphate guanylyltransferase (GDP)"/>
    <property type="match status" value="1"/>
</dbReference>
<dbReference type="InterPro" id="IPR029044">
    <property type="entry name" value="Nucleotide-diphossugar_trans"/>
</dbReference>
<dbReference type="Proteomes" id="UP000317371">
    <property type="component" value="Unassembled WGS sequence"/>
</dbReference>
<dbReference type="InterPro" id="IPR049577">
    <property type="entry name" value="GMPP_N"/>
</dbReference>
<dbReference type="InterPro" id="IPR054566">
    <property type="entry name" value="ManC/GMP-like_b-helix"/>
</dbReference>
<comment type="catalytic activity">
    <reaction evidence="7">
        <text>alpha-D-mannose 1-phosphate + GTP + H(+) = GDP-alpha-D-mannose + diphosphate</text>
        <dbReference type="Rhea" id="RHEA:15229"/>
        <dbReference type="ChEBI" id="CHEBI:15378"/>
        <dbReference type="ChEBI" id="CHEBI:33019"/>
        <dbReference type="ChEBI" id="CHEBI:37565"/>
        <dbReference type="ChEBI" id="CHEBI:57527"/>
        <dbReference type="ChEBI" id="CHEBI:58409"/>
        <dbReference type="EC" id="2.7.7.13"/>
    </reaction>
</comment>
<evidence type="ECO:0000313" key="10">
    <source>
        <dbReference type="EMBL" id="TQE97486.1"/>
    </source>
</evidence>
<dbReference type="EMBL" id="VIGC01000003">
    <property type="protein sequence ID" value="TQE97486.1"/>
    <property type="molecule type" value="Genomic_DNA"/>
</dbReference>
<evidence type="ECO:0000256" key="4">
    <source>
        <dbReference type="ARBA" id="ARBA00022695"/>
    </source>
</evidence>
<evidence type="ECO:0000313" key="11">
    <source>
        <dbReference type="Proteomes" id="UP000317371"/>
    </source>
</evidence>
<feature type="domain" description="Nucleotidyl transferase" evidence="8">
    <location>
        <begin position="3"/>
        <end position="289"/>
    </location>
</feature>
<reference evidence="10 11" key="1">
    <citation type="submission" date="2019-06" db="EMBL/GenBank/DDBJ databases">
        <title>Genome sequence of Litorilinea aerophila BAA-2444.</title>
        <authorList>
            <person name="Maclea K.S."/>
            <person name="Maurais E.G."/>
            <person name="Iannazzi L.C."/>
        </authorList>
    </citation>
    <scope>NUCLEOTIDE SEQUENCE [LARGE SCALE GENOMIC DNA]</scope>
    <source>
        <strain evidence="10 11">ATCC BAA-2444</strain>
    </source>
</reference>
<dbReference type="GO" id="GO:0004475">
    <property type="term" value="F:mannose-1-phosphate guanylyltransferase (GTP) activity"/>
    <property type="evidence" value="ECO:0007669"/>
    <property type="project" value="UniProtKB-EC"/>
</dbReference>
<sequence length="360" mass="39514">MYAAILAGGVGSRLWPRSRQTRPKQFTDITGSGRTMIQETARRLEGLVDPDRIYVITGSQYARLAAEQLPQIPSDQIIVEPNGRNTGPAIGLACVVLQRRDPDATLAVLPADHVITQPERFRQALAVAGQAAAAGYLVTLGIEPTFPHTGYGYIKAGKPLDLDHGPVYQVELFTEKPNRSAAEAFLAEGGYYWNGGIFVGQVRTFLEEFARQLPQVYERLLQIQACLDRDGSQEERQQAIAEIWAEMPSISMDYGVMEGAQRVAVVPMQAGWSDVGSWDALEAVLEQDESSNYVAKGEILTIDSCDNIVYSDKTMVALIGVHELVVVDAGDTLLIGHKSQMQRVKEIVETLRAQGRSELL</sequence>
<keyword evidence="3 10" id="KW-0808">Transferase</keyword>
<evidence type="ECO:0000256" key="1">
    <source>
        <dbReference type="ARBA" id="ARBA00006115"/>
    </source>
</evidence>
<keyword evidence="4" id="KW-0548">Nucleotidyltransferase</keyword>
<evidence type="ECO:0000256" key="3">
    <source>
        <dbReference type="ARBA" id="ARBA00022679"/>
    </source>
</evidence>
<keyword evidence="5" id="KW-0547">Nucleotide-binding</keyword>
<dbReference type="RefSeq" id="WP_141608679.1">
    <property type="nucleotide sequence ID" value="NZ_VIGC02000003.1"/>
</dbReference>
<name>A0A540VL94_9CHLR</name>
<evidence type="ECO:0000256" key="6">
    <source>
        <dbReference type="ARBA" id="ARBA00023134"/>
    </source>
</evidence>
<dbReference type="Gene3D" id="3.90.550.10">
    <property type="entry name" value="Spore Coat Polysaccharide Biosynthesis Protein SpsA, Chain A"/>
    <property type="match status" value="1"/>
</dbReference>
<dbReference type="Pfam" id="PF00483">
    <property type="entry name" value="NTP_transferase"/>
    <property type="match status" value="1"/>
</dbReference>
<organism evidence="10 11">
    <name type="scientific">Litorilinea aerophila</name>
    <dbReference type="NCBI Taxonomy" id="1204385"/>
    <lineage>
        <taxon>Bacteria</taxon>
        <taxon>Bacillati</taxon>
        <taxon>Chloroflexota</taxon>
        <taxon>Caldilineae</taxon>
        <taxon>Caldilineales</taxon>
        <taxon>Caldilineaceae</taxon>
        <taxon>Litorilinea</taxon>
    </lineage>
</organism>
<dbReference type="SUPFAM" id="SSF53448">
    <property type="entry name" value="Nucleotide-diphospho-sugar transferases"/>
    <property type="match status" value="1"/>
</dbReference>
<gene>
    <name evidence="10" type="ORF">FKZ61_03470</name>
</gene>
<dbReference type="EC" id="2.7.7.13" evidence="2"/>
<dbReference type="InParanoid" id="A0A540VL94"/>
<evidence type="ECO:0000259" key="8">
    <source>
        <dbReference type="Pfam" id="PF00483"/>
    </source>
</evidence>
<dbReference type="Pfam" id="PF22640">
    <property type="entry name" value="ManC_GMP_beta-helix"/>
    <property type="match status" value="1"/>
</dbReference>